<dbReference type="PANTHER" id="PTHR48090:SF7">
    <property type="entry name" value="RFBJ PROTEIN"/>
    <property type="match status" value="1"/>
</dbReference>
<dbReference type="InterPro" id="IPR001173">
    <property type="entry name" value="Glyco_trans_2-like"/>
</dbReference>
<dbReference type="GO" id="GO:0016740">
    <property type="term" value="F:transferase activity"/>
    <property type="evidence" value="ECO:0007669"/>
    <property type="project" value="UniProtKB-KW"/>
</dbReference>
<keyword evidence="2" id="KW-0808">Transferase</keyword>
<reference evidence="3" key="1">
    <citation type="submission" date="2018-04" db="EMBL/GenBank/DDBJ databases">
        <authorList>
            <person name="Lucker S."/>
            <person name="Sakoula D."/>
        </authorList>
    </citation>
    <scope>NUCLEOTIDE SEQUENCE [LARGE SCALE GENOMIC DNA]</scope>
</reference>
<keyword evidence="3" id="KW-1185">Reference proteome</keyword>
<accession>A0A330L523</accession>
<organism evidence="2 3">
    <name type="scientific">Nitrospira lenta</name>
    <dbReference type="NCBI Taxonomy" id="1436998"/>
    <lineage>
        <taxon>Bacteria</taxon>
        <taxon>Pseudomonadati</taxon>
        <taxon>Nitrospirota</taxon>
        <taxon>Nitrospiria</taxon>
        <taxon>Nitrospirales</taxon>
        <taxon>Nitrospiraceae</taxon>
        <taxon>Nitrospira</taxon>
    </lineage>
</organism>
<sequence>MTDLSELAQSYWVLIPAYNEAHTVRDVALRARQHCANVIVVDDGSTDGTAEALAGLDVTLLRNETNLGKAGSLWKGFQYALEQRAEGVITLDADGQHAPEEIPLFLTSFQNGPQAFLIGARHRDQRKATFWRYGANRVADFWIGLAAGTPIEDSQSGFRLYPAALLRAIDISHERSRSFVFESEILIEAARQALSIRNISITVRPRSGPCPSHFRPVLDIVKITRMVAWKILSKGLPLGGLWCVFRGGLSA</sequence>
<dbReference type="Gene3D" id="3.90.550.10">
    <property type="entry name" value="Spore Coat Polysaccharide Biosynthesis Protein SpsA, Chain A"/>
    <property type="match status" value="1"/>
</dbReference>
<dbReference type="EMBL" id="OUNR01000012">
    <property type="protein sequence ID" value="SPP64787.1"/>
    <property type="molecule type" value="Genomic_DNA"/>
</dbReference>
<protein>
    <submittedName>
        <fullName evidence="2">Glycosyl transferase family 2</fullName>
    </submittedName>
</protein>
<feature type="domain" description="Glycosyltransferase 2-like" evidence="1">
    <location>
        <begin position="13"/>
        <end position="143"/>
    </location>
</feature>
<dbReference type="RefSeq" id="WP_219999416.1">
    <property type="nucleotide sequence ID" value="NZ_OUNR01000012.1"/>
</dbReference>
<dbReference type="Proteomes" id="UP000248168">
    <property type="component" value="Unassembled WGS sequence"/>
</dbReference>
<dbReference type="InterPro" id="IPR050256">
    <property type="entry name" value="Glycosyltransferase_2"/>
</dbReference>
<dbReference type="SUPFAM" id="SSF53448">
    <property type="entry name" value="Nucleotide-diphospho-sugar transferases"/>
    <property type="match status" value="1"/>
</dbReference>
<evidence type="ECO:0000313" key="3">
    <source>
        <dbReference type="Proteomes" id="UP000248168"/>
    </source>
</evidence>
<proteinExistence type="predicted"/>
<evidence type="ECO:0000313" key="2">
    <source>
        <dbReference type="EMBL" id="SPP64787.1"/>
    </source>
</evidence>
<dbReference type="AlphaFoldDB" id="A0A330L523"/>
<dbReference type="InParanoid" id="A0A330L523"/>
<evidence type="ECO:0000259" key="1">
    <source>
        <dbReference type="Pfam" id="PF00535"/>
    </source>
</evidence>
<dbReference type="CDD" id="cd04179">
    <property type="entry name" value="DPM_DPG-synthase_like"/>
    <property type="match status" value="1"/>
</dbReference>
<dbReference type="PANTHER" id="PTHR48090">
    <property type="entry name" value="UNDECAPRENYL-PHOSPHATE 4-DEOXY-4-FORMAMIDO-L-ARABINOSE TRANSFERASE-RELATED"/>
    <property type="match status" value="1"/>
</dbReference>
<gene>
    <name evidence="2" type="ORF">NITLEN_20427</name>
</gene>
<dbReference type="InterPro" id="IPR029044">
    <property type="entry name" value="Nucleotide-diphossugar_trans"/>
</dbReference>
<name>A0A330L523_9BACT</name>
<dbReference type="Pfam" id="PF00535">
    <property type="entry name" value="Glycos_transf_2"/>
    <property type="match status" value="1"/>
</dbReference>